<dbReference type="EnsemblMetazoa" id="PPA35828.1">
    <property type="protein sequence ID" value="PPA35828.1"/>
    <property type="gene ID" value="WBGene00274197"/>
</dbReference>
<comment type="subcellular location">
    <subcellularLocation>
        <location evidence="1">Secreted</location>
    </subcellularLocation>
</comment>
<evidence type="ECO:0000256" key="3">
    <source>
        <dbReference type="ARBA" id="ARBA00022525"/>
    </source>
</evidence>
<dbReference type="InterPro" id="IPR038479">
    <property type="entry name" value="Transthyretin-like_sf"/>
</dbReference>
<name>A0A2A6BNY0_PRIPA</name>
<dbReference type="Gene3D" id="2.60.40.3330">
    <property type="match status" value="1"/>
</dbReference>
<keyword evidence="3" id="KW-0964">Secreted</keyword>
<keyword evidence="6" id="KW-1185">Reference proteome</keyword>
<gene>
    <name evidence="5" type="primary">WBGene00274197</name>
</gene>
<dbReference type="InterPro" id="IPR001534">
    <property type="entry name" value="Transthyretin-like"/>
</dbReference>
<evidence type="ECO:0000256" key="4">
    <source>
        <dbReference type="ARBA" id="ARBA00022729"/>
    </source>
</evidence>
<accession>A0A2A6BNY0</accession>
<organism evidence="5 6">
    <name type="scientific">Pristionchus pacificus</name>
    <name type="common">Parasitic nematode worm</name>
    <dbReference type="NCBI Taxonomy" id="54126"/>
    <lineage>
        <taxon>Eukaryota</taxon>
        <taxon>Metazoa</taxon>
        <taxon>Ecdysozoa</taxon>
        <taxon>Nematoda</taxon>
        <taxon>Chromadorea</taxon>
        <taxon>Rhabditida</taxon>
        <taxon>Rhabditina</taxon>
        <taxon>Diplogasteromorpha</taxon>
        <taxon>Diplogasteroidea</taxon>
        <taxon>Neodiplogasteridae</taxon>
        <taxon>Pristionchus</taxon>
    </lineage>
</organism>
<evidence type="ECO:0000313" key="6">
    <source>
        <dbReference type="Proteomes" id="UP000005239"/>
    </source>
</evidence>
<dbReference type="GO" id="GO:0009986">
    <property type="term" value="C:cell surface"/>
    <property type="evidence" value="ECO:0007669"/>
    <property type="project" value="InterPro"/>
</dbReference>
<dbReference type="PANTHER" id="PTHR21700">
    <property type="entry name" value="TRANSTHYRETIN-LIKE FAMILY PROTEIN-RELATED"/>
    <property type="match status" value="1"/>
</dbReference>
<comment type="similarity">
    <text evidence="2">Belongs to the nematode transthyretin-like family.</text>
</comment>
<dbReference type="Proteomes" id="UP000005239">
    <property type="component" value="Unassembled WGS sequence"/>
</dbReference>
<reference evidence="6" key="1">
    <citation type="journal article" date="2008" name="Nat. Genet.">
        <title>The Pristionchus pacificus genome provides a unique perspective on nematode lifestyle and parasitism.</title>
        <authorList>
            <person name="Dieterich C."/>
            <person name="Clifton S.W."/>
            <person name="Schuster L.N."/>
            <person name="Chinwalla A."/>
            <person name="Delehaunty K."/>
            <person name="Dinkelacker I."/>
            <person name="Fulton L."/>
            <person name="Fulton R."/>
            <person name="Godfrey J."/>
            <person name="Minx P."/>
            <person name="Mitreva M."/>
            <person name="Roeseler W."/>
            <person name="Tian H."/>
            <person name="Witte H."/>
            <person name="Yang S.P."/>
            <person name="Wilson R.K."/>
            <person name="Sommer R.J."/>
        </authorList>
    </citation>
    <scope>NUCLEOTIDE SEQUENCE [LARGE SCALE GENOMIC DNA]</scope>
    <source>
        <strain evidence="6">PS312</strain>
    </source>
</reference>
<accession>A0A8R1US85</accession>
<dbReference type="PANTHER" id="PTHR21700:SF24">
    <property type="entry name" value="TRANSTHYRETIN-LIKE FAMILY PROTEIN"/>
    <property type="match status" value="1"/>
</dbReference>
<evidence type="ECO:0000256" key="1">
    <source>
        <dbReference type="ARBA" id="ARBA00004613"/>
    </source>
</evidence>
<evidence type="ECO:0000313" key="5">
    <source>
        <dbReference type="EnsemblMetazoa" id="PPA35828.1"/>
    </source>
</evidence>
<sequence>MIHRKQGLEGDVIAKKVVNTVVKEAHETSVEGKLFCESDGVRHVMSGVITELVEIDTFQSDIVDATQSGADGSFYLTGAEKEIQFNGGKPEFFVRTWFYCRIGELKNNAGKDCPALQAVAKNCMMLCYVNVTSALIPDEFVTETPGANAYKMEMDVTKSTIKLDCRRKDLKSRLVGLG</sequence>
<keyword evidence="4" id="KW-0732">Signal</keyword>
<dbReference type="GO" id="GO:0005576">
    <property type="term" value="C:extracellular region"/>
    <property type="evidence" value="ECO:0007669"/>
    <property type="project" value="UniProtKB-SubCell"/>
</dbReference>
<evidence type="ECO:0000256" key="2">
    <source>
        <dbReference type="ARBA" id="ARBA00010112"/>
    </source>
</evidence>
<protein>
    <submittedName>
        <fullName evidence="5">Uncharacterized protein</fullName>
    </submittedName>
</protein>
<dbReference type="AlphaFoldDB" id="A0A2A6BNY0"/>
<reference evidence="5" key="2">
    <citation type="submission" date="2022-06" db="UniProtKB">
        <authorList>
            <consortium name="EnsemblMetazoa"/>
        </authorList>
    </citation>
    <scope>IDENTIFICATION</scope>
    <source>
        <strain evidence="5">PS312</strain>
    </source>
</reference>
<proteinExistence type="inferred from homology"/>